<proteinExistence type="predicted"/>
<reference evidence="2 3" key="1">
    <citation type="submission" date="2016-07" db="EMBL/GenBank/DDBJ databases">
        <title>Pervasive Adenine N6-methylation of Active Genes in Fungi.</title>
        <authorList>
            <consortium name="DOE Joint Genome Institute"/>
            <person name="Mondo S.J."/>
            <person name="Dannebaum R.O."/>
            <person name="Kuo R.C."/>
            <person name="Labutti K."/>
            <person name="Haridas S."/>
            <person name="Kuo A."/>
            <person name="Salamov A."/>
            <person name="Ahrendt S.R."/>
            <person name="Lipzen A."/>
            <person name="Sullivan W."/>
            <person name="Andreopoulos W.B."/>
            <person name="Clum A."/>
            <person name="Lindquist E."/>
            <person name="Daum C."/>
            <person name="Ramamoorthy G.K."/>
            <person name="Gryganskyi A."/>
            <person name="Culley D."/>
            <person name="Magnuson J.K."/>
            <person name="James T.Y."/>
            <person name="O'Malley M.A."/>
            <person name="Stajich J.E."/>
            <person name="Spatafora J.W."/>
            <person name="Visel A."/>
            <person name="Grigoriev I.V."/>
        </authorList>
    </citation>
    <scope>NUCLEOTIDE SEQUENCE [LARGE SCALE GENOMIC DNA]</scope>
    <source>
        <strain evidence="2 3">62-1032</strain>
    </source>
</reference>
<accession>A0A1Y2G3H0</accession>
<keyword evidence="3" id="KW-1185">Reference proteome</keyword>
<feature type="region of interest" description="Disordered" evidence="1">
    <location>
        <begin position="1"/>
        <end position="195"/>
    </location>
</feature>
<feature type="compositionally biased region" description="Low complexity" evidence="1">
    <location>
        <begin position="165"/>
        <end position="177"/>
    </location>
</feature>
<feature type="compositionally biased region" description="Polar residues" evidence="1">
    <location>
        <begin position="67"/>
        <end position="76"/>
    </location>
</feature>
<gene>
    <name evidence="2" type="ORF">BCR35DRAFT_108658</name>
</gene>
<name>A0A1Y2G3H0_9BASI</name>
<feature type="compositionally biased region" description="Basic and acidic residues" evidence="1">
    <location>
        <begin position="104"/>
        <end position="121"/>
    </location>
</feature>
<feature type="compositionally biased region" description="Basic residues" evidence="1">
    <location>
        <begin position="139"/>
        <end position="151"/>
    </location>
</feature>
<protein>
    <submittedName>
        <fullName evidence="2">Uncharacterized protein</fullName>
    </submittedName>
</protein>
<evidence type="ECO:0000313" key="2">
    <source>
        <dbReference type="EMBL" id="ORY90870.1"/>
    </source>
</evidence>
<organism evidence="2 3">
    <name type="scientific">Leucosporidium creatinivorum</name>
    <dbReference type="NCBI Taxonomy" id="106004"/>
    <lineage>
        <taxon>Eukaryota</taxon>
        <taxon>Fungi</taxon>
        <taxon>Dikarya</taxon>
        <taxon>Basidiomycota</taxon>
        <taxon>Pucciniomycotina</taxon>
        <taxon>Microbotryomycetes</taxon>
        <taxon>Leucosporidiales</taxon>
        <taxon>Leucosporidium</taxon>
    </lineage>
</organism>
<dbReference type="Proteomes" id="UP000193467">
    <property type="component" value="Unassembled WGS sequence"/>
</dbReference>
<evidence type="ECO:0000313" key="3">
    <source>
        <dbReference type="Proteomes" id="UP000193467"/>
    </source>
</evidence>
<evidence type="ECO:0000256" key="1">
    <source>
        <dbReference type="SAM" id="MobiDB-lite"/>
    </source>
</evidence>
<comment type="caution">
    <text evidence="2">The sequence shown here is derived from an EMBL/GenBank/DDBJ whole genome shotgun (WGS) entry which is preliminary data.</text>
</comment>
<feature type="compositionally biased region" description="Low complexity" evidence="1">
    <location>
        <begin position="14"/>
        <end position="25"/>
    </location>
</feature>
<feature type="compositionally biased region" description="Low complexity" evidence="1">
    <location>
        <begin position="40"/>
        <end position="59"/>
    </location>
</feature>
<dbReference type="InParanoid" id="A0A1Y2G3H0"/>
<sequence length="195" mass="21140">MAPSSRPTTFVDFSPTSPRVPSPRRGAVTAAVTSLLVHGSPTSPNVSLSSPPSSTRATSVDPRRLSDSFSILTDSSPPRVKLSPTPPPRRSSSSAFRSTSRRRAAQDRSSSKVSRSSEHPGRPQSSSSTTVPRFASAPRRSRGCARTRRSRVVRERTRSKFPVGSTRRGPTHSSRSSSMRERSSRAPSLNARWLS</sequence>
<dbReference type="AlphaFoldDB" id="A0A1Y2G3H0"/>
<dbReference type="EMBL" id="MCGR01000003">
    <property type="protein sequence ID" value="ORY90870.1"/>
    <property type="molecule type" value="Genomic_DNA"/>
</dbReference>